<dbReference type="AlphaFoldDB" id="A0AAE0PNS9"/>
<evidence type="ECO:0000256" key="3">
    <source>
        <dbReference type="ARBA" id="ARBA00022833"/>
    </source>
</evidence>
<organism evidence="5 6">
    <name type="scientific">Sordaria brevicollis</name>
    <dbReference type="NCBI Taxonomy" id="83679"/>
    <lineage>
        <taxon>Eukaryota</taxon>
        <taxon>Fungi</taxon>
        <taxon>Dikarya</taxon>
        <taxon>Ascomycota</taxon>
        <taxon>Pezizomycotina</taxon>
        <taxon>Sordariomycetes</taxon>
        <taxon>Sordariomycetidae</taxon>
        <taxon>Sordariales</taxon>
        <taxon>Sordariaceae</taxon>
        <taxon>Sordaria</taxon>
    </lineage>
</organism>
<reference evidence="5" key="2">
    <citation type="submission" date="2023-07" db="EMBL/GenBank/DDBJ databases">
        <authorList>
            <consortium name="Lawrence Berkeley National Laboratory"/>
            <person name="Haridas S."/>
            <person name="Hensen N."/>
            <person name="Bonometti L."/>
            <person name="Westerberg I."/>
            <person name="Brannstrom I.O."/>
            <person name="Guillou S."/>
            <person name="Cros-Aarteil S."/>
            <person name="Calhoun S."/>
            <person name="Kuo A."/>
            <person name="Mondo S."/>
            <person name="Pangilinan J."/>
            <person name="Riley R."/>
            <person name="LaButti K."/>
            <person name="Andreopoulos B."/>
            <person name="Lipzen A."/>
            <person name="Chen C."/>
            <person name="Yanf M."/>
            <person name="Daum C."/>
            <person name="Ng V."/>
            <person name="Clum A."/>
            <person name="Steindorff A."/>
            <person name="Ohm R."/>
            <person name="Martin F."/>
            <person name="Silar P."/>
            <person name="Natvig D."/>
            <person name="Lalanne C."/>
            <person name="Gautier V."/>
            <person name="Ament-velasquez S.L."/>
            <person name="Kruys A."/>
            <person name="Hutchinson M.I."/>
            <person name="Powell A.J."/>
            <person name="Barry K."/>
            <person name="Miller A.N."/>
            <person name="Grigoriev I.V."/>
            <person name="Debuchy R."/>
            <person name="Gladieux P."/>
            <person name="Thoren M.H."/>
            <person name="Johannesson H."/>
        </authorList>
    </citation>
    <scope>NUCLEOTIDE SEQUENCE</scope>
    <source>
        <strain evidence="5">FGSC 1904</strain>
    </source>
</reference>
<feature type="domain" description="CENP-V/GFA" evidence="4">
    <location>
        <begin position="26"/>
        <end position="155"/>
    </location>
</feature>
<protein>
    <recommendedName>
        <fullName evidence="4">CENP-V/GFA domain-containing protein</fullName>
    </recommendedName>
</protein>
<keyword evidence="2" id="KW-0479">Metal-binding</keyword>
<keyword evidence="3" id="KW-0862">Zinc</keyword>
<dbReference type="PANTHER" id="PTHR28620">
    <property type="entry name" value="CENTROMERE PROTEIN V"/>
    <property type="match status" value="1"/>
</dbReference>
<name>A0AAE0PNS9_SORBR</name>
<dbReference type="EMBL" id="JAUTDP010000001">
    <property type="protein sequence ID" value="KAK3403426.1"/>
    <property type="molecule type" value="Genomic_DNA"/>
</dbReference>
<keyword evidence="6" id="KW-1185">Reference proteome</keyword>
<dbReference type="PROSITE" id="PS51891">
    <property type="entry name" value="CENP_V_GFA"/>
    <property type="match status" value="2"/>
</dbReference>
<proteinExistence type="inferred from homology"/>
<evidence type="ECO:0000259" key="4">
    <source>
        <dbReference type="PROSITE" id="PS51891"/>
    </source>
</evidence>
<evidence type="ECO:0000313" key="6">
    <source>
        <dbReference type="Proteomes" id="UP001281003"/>
    </source>
</evidence>
<evidence type="ECO:0000256" key="1">
    <source>
        <dbReference type="ARBA" id="ARBA00005495"/>
    </source>
</evidence>
<dbReference type="InterPro" id="IPR052355">
    <property type="entry name" value="CENP-V-like"/>
</dbReference>
<feature type="domain" description="CENP-V/GFA" evidence="4">
    <location>
        <begin position="163"/>
        <end position="292"/>
    </location>
</feature>
<dbReference type="PANTHER" id="PTHR28620:SF1">
    <property type="entry name" value="CENP-V_GFA DOMAIN-CONTAINING PROTEIN"/>
    <property type="match status" value="1"/>
</dbReference>
<comment type="similarity">
    <text evidence="1">Belongs to the Gfa family.</text>
</comment>
<sequence length="314" mass="35752">MASSGPENLTSAPPTEMSADKRHAVLKGNCHCGRHRFEYKLPVDRKLQDEAVKCSCRLCFLKGYIWLPVRESTPSEGELIWTQNDGELIKNSSPVMNNEFCGNCGTGMTATHFFGPLKDRPLVNLRAIQGVDIFFLDSVVKTINIKEELPHEPLSLRSSDVLYNGSCFCRKVQVELLRHEQAWEVKEDNCSSCVRDAYVGIYPTKEYVRIPEEAYNQTFEYRYNSKGNGIRHCSSCGVMVFMTVDGPPGLEEMLGRLKEQNPERYEQMKKMVDANLSLQPLNLRTLEMVDWEEMYVRRVVRSDVGTAGYVLAEN</sequence>
<dbReference type="SUPFAM" id="SSF51316">
    <property type="entry name" value="Mss4-like"/>
    <property type="match status" value="2"/>
</dbReference>
<gene>
    <name evidence="5" type="ORF">B0T20DRAFT_26240</name>
</gene>
<accession>A0AAE0PNS9</accession>
<evidence type="ECO:0000313" key="5">
    <source>
        <dbReference type="EMBL" id="KAK3403426.1"/>
    </source>
</evidence>
<dbReference type="GO" id="GO:0046872">
    <property type="term" value="F:metal ion binding"/>
    <property type="evidence" value="ECO:0007669"/>
    <property type="project" value="UniProtKB-KW"/>
</dbReference>
<dbReference type="InterPro" id="IPR006913">
    <property type="entry name" value="CENP-V/GFA"/>
</dbReference>
<dbReference type="Gene3D" id="2.170.150.70">
    <property type="match status" value="2"/>
</dbReference>
<comment type="caution">
    <text evidence="5">The sequence shown here is derived from an EMBL/GenBank/DDBJ whole genome shotgun (WGS) entry which is preliminary data.</text>
</comment>
<dbReference type="InterPro" id="IPR011057">
    <property type="entry name" value="Mss4-like_sf"/>
</dbReference>
<dbReference type="GO" id="GO:0016846">
    <property type="term" value="F:carbon-sulfur lyase activity"/>
    <property type="evidence" value="ECO:0007669"/>
    <property type="project" value="InterPro"/>
</dbReference>
<reference evidence="5" key="1">
    <citation type="journal article" date="2023" name="Mol. Phylogenet. Evol.">
        <title>Genome-scale phylogeny and comparative genomics of the fungal order Sordariales.</title>
        <authorList>
            <person name="Hensen N."/>
            <person name="Bonometti L."/>
            <person name="Westerberg I."/>
            <person name="Brannstrom I.O."/>
            <person name="Guillou S."/>
            <person name="Cros-Aarteil S."/>
            <person name="Calhoun S."/>
            <person name="Haridas S."/>
            <person name="Kuo A."/>
            <person name="Mondo S."/>
            <person name="Pangilinan J."/>
            <person name="Riley R."/>
            <person name="LaButti K."/>
            <person name="Andreopoulos B."/>
            <person name="Lipzen A."/>
            <person name="Chen C."/>
            <person name="Yan M."/>
            <person name="Daum C."/>
            <person name="Ng V."/>
            <person name="Clum A."/>
            <person name="Steindorff A."/>
            <person name="Ohm R.A."/>
            <person name="Martin F."/>
            <person name="Silar P."/>
            <person name="Natvig D.O."/>
            <person name="Lalanne C."/>
            <person name="Gautier V."/>
            <person name="Ament-Velasquez S.L."/>
            <person name="Kruys A."/>
            <person name="Hutchinson M.I."/>
            <person name="Powell A.J."/>
            <person name="Barry K."/>
            <person name="Miller A.N."/>
            <person name="Grigoriev I.V."/>
            <person name="Debuchy R."/>
            <person name="Gladieux P."/>
            <person name="Hiltunen Thoren M."/>
            <person name="Johannesson H."/>
        </authorList>
    </citation>
    <scope>NUCLEOTIDE SEQUENCE</scope>
    <source>
        <strain evidence="5">FGSC 1904</strain>
    </source>
</reference>
<dbReference type="Proteomes" id="UP001281003">
    <property type="component" value="Unassembled WGS sequence"/>
</dbReference>
<evidence type="ECO:0000256" key="2">
    <source>
        <dbReference type="ARBA" id="ARBA00022723"/>
    </source>
</evidence>